<dbReference type="EMBL" id="JAGGDJ010000002">
    <property type="protein sequence ID" value="MBO7743237.1"/>
    <property type="molecule type" value="Genomic_DNA"/>
</dbReference>
<dbReference type="PANTHER" id="PTHR43464">
    <property type="entry name" value="METHYLTRANSFERASE"/>
    <property type="match status" value="1"/>
</dbReference>
<comment type="caution">
    <text evidence="6">The sequence shown here is derived from an EMBL/GenBank/DDBJ whole genome shotgun (WGS) entry which is preliminary data.</text>
</comment>
<dbReference type="Proteomes" id="UP000670947">
    <property type="component" value="Unassembled WGS sequence"/>
</dbReference>
<feature type="region of interest" description="Disordered" evidence="4">
    <location>
        <begin position="1"/>
        <end position="27"/>
    </location>
</feature>
<dbReference type="RefSeq" id="WP_208846284.1">
    <property type="nucleotide sequence ID" value="NZ_JAGGDJ010000002.1"/>
</dbReference>
<name>A0ABS3W4L1_9BACL</name>
<sequence>MTKNEHEAAKRPVSTENADPELAPGRDDERIAMIRGLEKTYHDDCYRNHRLFAPGSWLHKPVRTVMELLAAFDDREELQVLDLGCGVGRNGIPIAEKLAGRRGAVVCVDLLESAIGRLAEYGRTYGVESRLRPALSSIEAFAIEPGGYDFIIAVSTLEHLCSRPALETKLGDMVRGTRAGGIVCIIAGTGNTETDVLSGEPLEPMFEINLPTPDLLALLDGRFAGWDILMRSVKPLAFGIERNGRAVNLATDCVTFAARNPGGPKGQTPHSG</sequence>
<dbReference type="Pfam" id="PF13649">
    <property type="entry name" value="Methyltransf_25"/>
    <property type="match status" value="1"/>
</dbReference>
<feature type="domain" description="Methyltransferase" evidence="5">
    <location>
        <begin position="80"/>
        <end position="181"/>
    </location>
</feature>
<keyword evidence="1 6" id="KW-0489">Methyltransferase</keyword>
<dbReference type="SUPFAM" id="SSF53335">
    <property type="entry name" value="S-adenosyl-L-methionine-dependent methyltransferases"/>
    <property type="match status" value="1"/>
</dbReference>
<accession>A0ABS3W4L1</accession>
<evidence type="ECO:0000256" key="4">
    <source>
        <dbReference type="SAM" id="MobiDB-lite"/>
    </source>
</evidence>
<dbReference type="InterPro" id="IPR041698">
    <property type="entry name" value="Methyltransf_25"/>
</dbReference>
<evidence type="ECO:0000313" key="6">
    <source>
        <dbReference type="EMBL" id="MBO7743237.1"/>
    </source>
</evidence>
<evidence type="ECO:0000259" key="5">
    <source>
        <dbReference type="Pfam" id="PF13649"/>
    </source>
</evidence>
<dbReference type="PANTHER" id="PTHR43464:SF19">
    <property type="entry name" value="UBIQUINONE BIOSYNTHESIS O-METHYLTRANSFERASE, MITOCHONDRIAL"/>
    <property type="match status" value="1"/>
</dbReference>
<protein>
    <submittedName>
        <fullName evidence="6">Class I SAM-dependent methyltransferase</fullName>
    </submittedName>
</protein>
<dbReference type="Gene3D" id="3.40.50.150">
    <property type="entry name" value="Vaccinia Virus protein VP39"/>
    <property type="match status" value="1"/>
</dbReference>
<evidence type="ECO:0000256" key="1">
    <source>
        <dbReference type="ARBA" id="ARBA00022603"/>
    </source>
</evidence>
<dbReference type="CDD" id="cd02440">
    <property type="entry name" value="AdoMet_MTases"/>
    <property type="match status" value="1"/>
</dbReference>
<feature type="compositionally biased region" description="Basic and acidic residues" evidence="4">
    <location>
        <begin position="1"/>
        <end position="10"/>
    </location>
</feature>
<keyword evidence="3" id="KW-0949">S-adenosyl-L-methionine</keyword>
<evidence type="ECO:0000313" key="7">
    <source>
        <dbReference type="Proteomes" id="UP000670947"/>
    </source>
</evidence>
<gene>
    <name evidence="6" type="ORF">I8J29_03460</name>
</gene>
<organism evidence="6 7">
    <name type="scientific">Paenibacillus artemisiicola</name>
    <dbReference type="NCBI Taxonomy" id="1172618"/>
    <lineage>
        <taxon>Bacteria</taxon>
        <taxon>Bacillati</taxon>
        <taxon>Bacillota</taxon>
        <taxon>Bacilli</taxon>
        <taxon>Bacillales</taxon>
        <taxon>Paenibacillaceae</taxon>
        <taxon>Paenibacillus</taxon>
    </lineage>
</organism>
<proteinExistence type="predicted"/>
<evidence type="ECO:0000256" key="3">
    <source>
        <dbReference type="ARBA" id="ARBA00022691"/>
    </source>
</evidence>
<dbReference type="GO" id="GO:0008168">
    <property type="term" value="F:methyltransferase activity"/>
    <property type="evidence" value="ECO:0007669"/>
    <property type="project" value="UniProtKB-KW"/>
</dbReference>
<keyword evidence="7" id="KW-1185">Reference proteome</keyword>
<dbReference type="InterPro" id="IPR029063">
    <property type="entry name" value="SAM-dependent_MTases_sf"/>
</dbReference>
<evidence type="ECO:0000256" key="2">
    <source>
        <dbReference type="ARBA" id="ARBA00022679"/>
    </source>
</evidence>
<keyword evidence="2" id="KW-0808">Transferase</keyword>
<dbReference type="GO" id="GO:0032259">
    <property type="term" value="P:methylation"/>
    <property type="evidence" value="ECO:0007669"/>
    <property type="project" value="UniProtKB-KW"/>
</dbReference>
<reference evidence="6 7" key="1">
    <citation type="submission" date="2021-03" db="EMBL/GenBank/DDBJ databases">
        <title>Paenibacillus artemisicola MWE-103 whole genome sequence.</title>
        <authorList>
            <person name="Ham Y.J."/>
        </authorList>
    </citation>
    <scope>NUCLEOTIDE SEQUENCE [LARGE SCALE GENOMIC DNA]</scope>
    <source>
        <strain evidence="6 7">MWE-103</strain>
    </source>
</reference>